<reference evidence="1 2" key="1">
    <citation type="submission" date="2018-03" db="EMBL/GenBank/DDBJ databases">
        <title>Mesoflavibacter sp. HG37 and Mesoflavibacter sp. HG96 sp.nov., two marine bacteria isolated from seawater of Western Pacific Ocean.</title>
        <authorList>
            <person name="Cheng H."/>
            <person name="Wu Y.-H."/>
            <person name="Guo L.-L."/>
            <person name="Xu X.-W."/>
        </authorList>
    </citation>
    <scope>NUCLEOTIDE SEQUENCE [LARGE SCALE GENOMIC DNA]</scope>
    <source>
        <strain evidence="1 2">KCTC 42117</strain>
    </source>
</reference>
<dbReference type="RefSeq" id="WP_051169901.1">
    <property type="nucleotide sequence ID" value="NZ_JACHWV010000004.1"/>
</dbReference>
<dbReference type="Proteomes" id="UP000238430">
    <property type="component" value="Unassembled WGS sequence"/>
</dbReference>
<keyword evidence="2" id="KW-1185">Reference proteome</keyword>
<protein>
    <submittedName>
        <fullName evidence="1">Na(+)-translocating NADH-quinone reductase subunit F</fullName>
    </submittedName>
</protein>
<proteinExistence type="predicted"/>
<dbReference type="AlphaFoldDB" id="A0A2T1N7X1"/>
<evidence type="ECO:0000313" key="2">
    <source>
        <dbReference type="Proteomes" id="UP000238430"/>
    </source>
</evidence>
<organism evidence="1 2">
    <name type="scientific">Mesoflavibacter zeaxanthinifaciens subsp. sabulilitoris</name>
    <dbReference type="NCBI Taxonomy" id="1520893"/>
    <lineage>
        <taxon>Bacteria</taxon>
        <taxon>Pseudomonadati</taxon>
        <taxon>Bacteroidota</taxon>
        <taxon>Flavobacteriia</taxon>
        <taxon>Flavobacteriales</taxon>
        <taxon>Flavobacteriaceae</taxon>
        <taxon>Mesoflavibacter</taxon>
    </lineage>
</organism>
<dbReference type="OrthoDB" id="1144234at2"/>
<gene>
    <name evidence="1" type="ORF">C7H61_12195</name>
</gene>
<dbReference type="EMBL" id="PXOT01000025">
    <property type="protein sequence ID" value="PSG87965.1"/>
    <property type="molecule type" value="Genomic_DNA"/>
</dbReference>
<name>A0A2T1N7X1_9FLAO</name>
<comment type="caution">
    <text evidence="1">The sequence shown here is derived from an EMBL/GenBank/DDBJ whole genome shotgun (WGS) entry which is preliminary data.</text>
</comment>
<evidence type="ECO:0000313" key="1">
    <source>
        <dbReference type="EMBL" id="PSG87965.1"/>
    </source>
</evidence>
<accession>A0A2T1N7X1</accession>
<sequence length="157" mass="17982">MKTSTRFDNAIKKLYTAFNENLLNPECCKQCAVGNILDQKDAWKYLSDDHGSLKLNYLGLVHQNLGRTFNGYSPLELLKIEAAFLKGCGYELPLNHKNKRPKNSTNKDILFNGLKETIKVLCSFDNIENIMDYSNVFKAVITKNSDLKFTNFEFENV</sequence>